<dbReference type="InterPro" id="IPR005183">
    <property type="entry name" value="DUF305_CopM-like"/>
</dbReference>
<evidence type="ECO:0000313" key="2">
    <source>
        <dbReference type="EMBL" id="TDV52118.1"/>
    </source>
</evidence>
<protein>
    <submittedName>
        <fullName evidence="2">Uncharacterized protein (DUF305 family)</fullName>
    </submittedName>
</protein>
<comment type="caution">
    <text evidence="2">The sequence shown here is derived from an EMBL/GenBank/DDBJ whole genome shotgun (WGS) entry which is preliminary data.</text>
</comment>
<gene>
    <name evidence="2" type="ORF">CLV71_105249</name>
</gene>
<dbReference type="AlphaFoldDB" id="A0A4R7VRK7"/>
<organism evidence="2 3">
    <name type="scientific">Actinophytocola oryzae</name>
    <dbReference type="NCBI Taxonomy" id="502181"/>
    <lineage>
        <taxon>Bacteria</taxon>
        <taxon>Bacillati</taxon>
        <taxon>Actinomycetota</taxon>
        <taxon>Actinomycetes</taxon>
        <taxon>Pseudonocardiales</taxon>
        <taxon>Pseudonocardiaceae</taxon>
    </lineage>
</organism>
<sequence>MFLLAALALGGCGQQGPSPTRDPAPQARAVASGLDATARAFVELTIATDDQALKLLDLGASRAASPGLRAFAGSLATDRRTELSELHALLGSTPYVNNHEGHDMPGMPTEAELIALPAAPDFDTEFVRLTRAHLTESTTVAKSGADNVRDEPTKALATRMLQERGEALQELDTLPR</sequence>
<evidence type="ECO:0000313" key="3">
    <source>
        <dbReference type="Proteomes" id="UP000294927"/>
    </source>
</evidence>
<accession>A0A4R7VRK7</accession>
<dbReference type="RefSeq" id="WP_133903521.1">
    <property type="nucleotide sequence ID" value="NZ_SOCP01000005.1"/>
</dbReference>
<name>A0A4R7VRK7_9PSEU</name>
<proteinExistence type="predicted"/>
<dbReference type="Gene3D" id="1.20.1260.10">
    <property type="match status" value="1"/>
</dbReference>
<reference evidence="2 3" key="1">
    <citation type="submission" date="2019-03" db="EMBL/GenBank/DDBJ databases">
        <title>Genomic Encyclopedia of Archaeal and Bacterial Type Strains, Phase II (KMG-II): from individual species to whole genera.</title>
        <authorList>
            <person name="Goeker M."/>
        </authorList>
    </citation>
    <scope>NUCLEOTIDE SEQUENCE [LARGE SCALE GENOMIC DNA]</scope>
    <source>
        <strain evidence="2 3">DSM 45499</strain>
    </source>
</reference>
<dbReference type="EMBL" id="SOCP01000005">
    <property type="protein sequence ID" value="TDV52118.1"/>
    <property type="molecule type" value="Genomic_DNA"/>
</dbReference>
<dbReference type="Proteomes" id="UP000294927">
    <property type="component" value="Unassembled WGS sequence"/>
</dbReference>
<evidence type="ECO:0000259" key="1">
    <source>
        <dbReference type="Pfam" id="PF03713"/>
    </source>
</evidence>
<dbReference type="Pfam" id="PF03713">
    <property type="entry name" value="DUF305"/>
    <property type="match status" value="1"/>
</dbReference>
<dbReference type="OrthoDB" id="3538028at2"/>
<keyword evidence="3" id="KW-1185">Reference proteome</keyword>
<dbReference type="InterPro" id="IPR012347">
    <property type="entry name" value="Ferritin-like"/>
</dbReference>
<feature type="domain" description="DUF305" evidence="1">
    <location>
        <begin position="41"/>
        <end position="173"/>
    </location>
</feature>